<evidence type="ECO:0000256" key="1">
    <source>
        <dbReference type="ARBA" id="ARBA00004141"/>
    </source>
</evidence>
<sequence length="392" mass="43509">MAFRTVKSLLVAAFSLFLVIISNKLLAQETTSKEAGKTEQTTETKKEGSINPAKIILEHVGDAHEFHFFNLNGHPVAITLPVLLYNPSKGISFFNYSKFDEGKEIHVGYLVATEEYLKAHNLEGAKDAKGQPLYTERKIYAADANGLPDLTTKVFDFSLTRNVVQLIIAMILLVWLMNNIAKKYVSGKGVKTAPSGVQGLIEPVVTFVRDEVAKPNLGHKYEKFMPYLLTVFFFILINNLIGLIPGTANVTGNIAFTAMLGIISFVVILFNTNKHFWLHIFWPPVPGFVKPIMTPVELLGIFTKPFALIIRLFANMLSGHIIILSFICLIFIFGAMNTALGWGTSPLFVLLAVFIYLIEVLVAFIQAFIFANLTAVFIGQAFEGEHGEEAHH</sequence>
<accession>A0A1J5SW73</accession>
<organism evidence="12">
    <name type="scientific">mine drainage metagenome</name>
    <dbReference type="NCBI Taxonomy" id="410659"/>
    <lineage>
        <taxon>unclassified sequences</taxon>
        <taxon>metagenomes</taxon>
        <taxon>ecological metagenomes</taxon>
    </lineage>
</organism>
<dbReference type="PANTHER" id="PTHR11410">
    <property type="entry name" value="ATP SYNTHASE SUBUNIT A"/>
    <property type="match status" value="1"/>
</dbReference>
<dbReference type="GO" id="GO:0046933">
    <property type="term" value="F:proton-transporting ATP synthase activity, rotational mechanism"/>
    <property type="evidence" value="ECO:0007669"/>
    <property type="project" value="TreeGrafter"/>
</dbReference>
<dbReference type="InterPro" id="IPR035908">
    <property type="entry name" value="F0_ATP_A_sf"/>
</dbReference>
<dbReference type="NCBIfam" id="TIGR01131">
    <property type="entry name" value="ATP_synt_6_or_A"/>
    <property type="match status" value="1"/>
</dbReference>
<name>A0A1J5SW73_9ZZZZ</name>
<protein>
    <submittedName>
        <fullName evidence="12">ATP synthase subunit a</fullName>
    </submittedName>
</protein>
<evidence type="ECO:0000256" key="4">
    <source>
        <dbReference type="ARBA" id="ARBA00022547"/>
    </source>
</evidence>
<dbReference type="AlphaFoldDB" id="A0A1J5SW73"/>
<evidence type="ECO:0000256" key="2">
    <source>
        <dbReference type="ARBA" id="ARBA00006810"/>
    </source>
</evidence>
<dbReference type="InterPro" id="IPR045083">
    <property type="entry name" value="ATP_synth_F0_asu_bact/mt"/>
</dbReference>
<feature type="transmembrane region" description="Helical" evidence="11">
    <location>
        <begin position="224"/>
        <end position="244"/>
    </location>
</feature>
<feature type="transmembrane region" description="Helical" evidence="11">
    <location>
        <begin position="250"/>
        <end position="270"/>
    </location>
</feature>
<evidence type="ECO:0000256" key="3">
    <source>
        <dbReference type="ARBA" id="ARBA00022448"/>
    </source>
</evidence>
<dbReference type="HAMAP" id="MF_01393">
    <property type="entry name" value="ATP_synth_a_bact"/>
    <property type="match status" value="1"/>
</dbReference>
<evidence type="ECO:0000313" key="12">
    <source>
        <dbReference type="EMBL" id="OIR12727.1"/>
    </source>
</evidence>
<dbReference type="PRINTS" id="PR00123">
    <property type="entry name" value="ATPASEA"/>
</dbReference>
<comment type="subcellular location">
    <subcellularLocation>
        <location evidence="1">Membrane</location>
        <topology evidence="1">Multi-pass membrane protein</topology>
    </subcellularLocation>
</comment>
<evidence type="ECO:0000256" key="11">
    <source>
        <dbReference type="SAM" id="Phobius"/>
    </source>
</evidence>
<evidence type="ECO:0000256" key="7">
    <source>
        <dbReference type="ARBA" id="ARBA00022989"/>
    </source>
</evidence>
<reference evidence="12" key="1">
    <citation type="submission" date="2016-10" db="EMBL/GenBank/DDBJ databases">
        <title>Sequence of Gallionella enrichment culture.</title>
        <authorList>
            <person name="Poehlein A."/>
            <person name="Muehling M."/>
            <person name="Daniel R."/>
        </authorList>
    </citation>
    <scope>NUCLEOTIDE SEQUENCE</scope>
</reference>
<dbReference type="CDD" id="cd00310">
    <property type="entry name" value="ATP-synt_Fo_a_6"/>
    <property type="match status" value="1"/>
</dbReference>
<dbReference type="GO" id="GO:0045259">
    <property type="term" value="C:proton-transporting ATP synthase complex"/>
    <property type="evidence" value="ECO:0007669"/>
    <property type="project" value="UniProtKB-KW"/>
</dbReference>
<gene>
    <name evidence="12" type="primary">atpB_3</name>
    <name evidence="12" type="ORF">GALL_57940</name>
</gene>
<proteinExistence type="inferred from homology"/>
<dbReference type="Gene3D" id="1.20.120.220">
    <property type="entry name" value="ATP synthase, F0 complex, subunit A"/>
    <property type="match status" value="1"/>
</dbReference>
<keyword evidence="5 11" id="KW-0812">Transmembrane</keyword>
<dbReference type="SUPFAM" id="SSF81336">
    <property type="entry name" value="F1F0 ATP synthase subunit A"/>
    <property type="match status" value="1"/>
</dbReference>
<keyword evidence="7 11" id="KW-1133">Transmembrane helix</keyword>
<dbReference type="Pfam" id="PF00119">
    <property type="entry name" value="ATP-synt_A"/>
    <property type="match status" value="1"/>
</dbReference>
<evidence type="ECO:0000256" key="9">
    <source>
        <dbReference type="ARBA" id="ARBA00023136"/>
    </source>
</evidence>
<feature type="transmembrane region" description="Helical" evidence="11">
    <location>
        <begin position="312"/>
        <end position="335"/>
    </location>
</feature>
<feature type="transmembrane region" description="Helical" evidence="11">
    <location>
        <begin position="163"/>
        <end position="181"/>
    </location>
</feature>
<keyword evidence="9 11" id="KW-0472">Membrane</keyword>
<keyword evidence="8" id="KW-0406">Ion transport</keyword>
<evidence type="ECO:0000256" key="5">
    <source>
        <dbReference type="ARBA" id="ARBA00022692"/>
    </source>
</evidence>
<dbReference type="InterPro" id="IPR000568">
    <property type="entry name" value="ATP_synth_F0_asu"/>
</dbReference>
<dbReference type="EMBL" id="MLJW01000016">
    <property type="protein sequence ID" value="OIR12727.1"/>
    <property type="molecule type" value="Genomic_DNA"/>
</dbReference>
<feature type="transmembrane region" description="Helical" evidence="11">
    <location>
        <begin position="347"/>
        <end position="371"/>
    </location>
</feature>
<evidence type="ECO:0000256" key="10">
    <source>
        <dbReference type="ARBA" id="ARBA00023310"/>
    </source>
</evidence>
<evidence type="ECO:0000256" key="8">
    <source>
        <dbReference type="ARBA" id="ARBA00023065"/>
    </source>
</evidence>
<keyword evidence="10" id="KW-0066">ATP synthesis</keyword>
<keyword evidence="4" id="KW-0138">CF(0)</keyword>
<evidence type="ECO:0000256" key="6">
    <source>
        <dbReference type="ARBA" id="ARBA00022781"/>
    </source>
</evidence>
<keyword evidence="6" id="KW-0375">Hydrogen ion transport</keyword>
<comment type="caution">
    <text evidence="12">The sequence shown here is derived from an EMBL/GenBank/DDBJ whole genome shotgun (WGS) entry which is preliminary data.</text>
</comment>
<keyword evidence="3" id="KW-0813">Transport</keyword>
<dbReference type="PANTHER" id="PTHR11410:SF0">
    <property type="entry name" value="ATP SYNTHASE SUBUNIT A"/>
    <property type="match status" value="1"/>
</dbReference>
<comment type="similarity">
    <text evidence="2">Belongs to the ATPase A chain family.</text>
</comment>